<evidence type="ECO:0000256" key="1">
    <source>
        <dbReference type="SAM" id="Phobius"/>
    </source>
</evidence>
<organism evidence="2 3">
    <name type="scientific">Gleimia coleocanis DSM 15436</name>
    <dbReference type="NCBI Taxonomy" id="525245"/>
    <lineage>
        <taxon>Bacteria</taxon>
        <taxon>Bacillati</taxon>
        <taxon>Actinomycetota</taxon>
        <taxon>Actinomycetes</taxon>
        <taxon>Actinomycetales</taxon>
        <taxon>Actinomycetaceae</taxon>
        <taxon>Gleimia</taxon>
    </lineage>
</organism>
<proteinExistence type="predicted"/>
<evidence type="ECO:0000313" key="3">
    <source>
        <dbReference type="Proteomes" id="UP000010301"/>
    </source>
</evidence>
<feature type="transmembrane region" description="Helical" evidence="1">
    <location>
        <begin position="7"/>
        <end position="25"/>
    </location>
</feature>
<dbReference type="OrthoDB" id="3216131at2"/>
<gene>
    <name evidence="2" type="ORF">HMPREF0044_0508</name>
</gene>
<protein>
    <recommendedName>
        <fullName evidence="4">YGGT family protein</fullName>
    </recommendedName>
</protein>
<comment type="caution">
    <text evidence="2">The sequence shown here is derived from an EMBL/GenBank/DDBJ whole genome shotgun (WGS) entry which is preliminary data.</text>
</comment>
<keyword evidence="1" id="KW-0472">Membrane</keyword>
<dbReference type="Pfam" id="PF02325">
    <property type="entry name" value="CCB3_YggT"/>
    <property type="match status" value="1"/>
</dbReference>
<dbReference type="STRING" id="525245.HMPREF0044_0508"/>
<evidence type="ECO:0008006" key="4">
    <source>
        <dbReference type="Google" id="ProtNLM"/>
    </source>
</evidence>
<dbReference type="AlphaFoldDB" id="C0VZB8"/>
<dbReference type="RefSeq" id="WP_006547505.1">
    <property type="nucleotide sequence ID" value="NZ_DS999546.1"/>
</dbReference>
<dbReference type="InterPro" id="IPR003425">
    <property type="entry name" value="CCB3/YggT"/>
</dbReference>
<sequence>MTVLIHLAGYILVFFAQLGIILLALRLCFDWGQILAPNWEIKPPLSTLVKYLYGITEPVLAYLRKYLPPLRFNEFSVDMGFLIALVAFIVLKRIASFLISV</sequence>
<name>C0VZB8_9ACTO</name>
<dbReference type="EMBL" id="ACFG01000006">
    <property type="protein sequence ID" value="EEH64219.1"/>
    <property type="molecule type" value="Genomic_DNA"/>
</dbReference>
<keyword evidence="3" id="KW-1185">Reference proteome</keyword>
<evidence type="ECO:0000313" key="2">
    <source>
        <dbReference type="EMBL" id="EEH64219.1"/>
    </source>
</evidence>
<feature type="transmembrane region" description="Helical" evidence="1">
    <location>
        <begin position="75"/>
        <end position="99"/>
    </location>
</feature>
<keyword evidence="1" id="KW-0812">Transmembrane</keyword>
<accession>C0VZB8</accession>
<keyword evidence="1" id="KW-1133">Transmembrane helix</keyword>
<dbReference type="Proteomes" id="UP000010301">
    <property type="component" value="Unassembled WGS sequence"/>
</dbReference>
<reference evidence="2 3" key="1">
    <citation type="submission" date="2009-01" db="EMBL/GenBank/DDBJ databases">
        <authorList>
            <person name="Qin X."/>
            <person name="Bachman B."/>
            <person name="Battles P."/>
            <person name="Bell A."/>
            <person name="Bess C."/>
            <person name="Bickham C."/>
            <person name="Chaboub L."/>
            <person name="Chen D."/>
            <person name="Coyle M."/>
            <person name="Deiros D.R."/>
            <person name="Dinh H."/>
            <person name="Forbes L."/>
            <person name="Fowler G."/>
            <person name="Francisco L."/>
            <person name="Fu Q."/>
            <person name="Gubbala S."/>
            <person name="Hale W."/>
            <person name="Han Y."/>
            <person name="Hemphill L."/>
            <person name="Highlander S.K."/>
            <person name="Hirani K."/>
            <person name="Hogues M."/>
            <person name="Jackson L."/>
            <person name="Jakkamsetti A."/>
            <person name="Javaid M."/>
            <person name="Jiang H."/>
            <person name="Korchina V."/>
            <person name="Kovar C."/>
            <person name="Lara F."/>
            <person name="Lee S."/>
            <person name="Mata R."/>
            <person name="Mathew T."/>
            <person name="Moen C."/>
            <person name="Morales K."/>
            <person name="Munidasa M."/>
            <person name="Nazareth L."/>
            <person name="Ngo R."/>
            <person name="Nguyen L."/>
            <person name="Okwuonu G."/>
            <person name="Ongeri F."/>
            <person name="Patil S."/>
            <person name="Petrosino J."/>
            <person name="Pham C."/>
            <person name="Pham P."/>
            <person name="Pu L.-L."/>
            <person name="Puazo M."/>
            <person name="Raj R."/>
            <person name="Reid J."/>
            <person name="Rouhana J."/>
            <person name="Saada N."/>
            <person name="Shang Y."/>
            <person name="Simmons D."/>
            <person name="Thornton R."/>
            <person name="Warren J."/>
            <person name="Weissenberger G."/>
            <person name="Zhang J."/>
            <person name="Zhang L."/>
            <person name="Zhou C."/>
            <person name="Zhu D."/>
            <person name="Muzny D."/>
            <person name="Worley K."/>
            <person name="Gibbs R."/>
        </authorList>
    </citation>
    <scope>NUCLEOTIDE SEQUENCE [LARGE SCALE GENOMIC DNA]</scope>
    <source>
        <strain evidence="2 3">DSM 15436</strain>
    </source>
</reference>
<dbReference type="GO" id="GO:0016020">
    <property type="term" value="C:membrane"/>
    <property type="evidence" value="ECO:0007669"/>
    <property type="project" value="InterPro"/>
</dbReference>
<dbReference type="HOGENOM" id="CLU_136788_5_0_11"/>
<dbReference type="eggNOG" id="COG0762">
    <property type="taxonomic scope" value="Bacteria"/>
</dbReference>